<protein>
    <submittedName>
        <fullName evidence="1">Uncharacterized protein</fullName>
    </submittedName>
</protein>
<proteinExistence type="predicted"/>
<organism evidence="1 2">
    <name type="scientific">Defluviitalea saccharophila</name>
    <dbReference type="NCBI Taxonomy" id="879970"/>
    <lineage>
        <taxon>Bacteria</taxon>
        <taxon>Bacillati</taxon>
        <taxon>Bacillota</taxon>
        <taxon>Clostridia</taxon>
        <taxon>Lachnospirales</taxon>
        <taxon>Defluviitaleaceae</taxon>
        <taxon>Defluviitalea</taxon>
    </lineage>
</organism>
<keyword evidence="2" id="KW-1185">Reference proteome</keyword>
<sequence>MALQFPTSELTKKFCSPKPTRCSGDLVRIVSFNKTETLWKSTEPAKGTFYLNLNAEITPEGAFVIFNIKQGDGTIISRIIKRGTAYALTVDQAVEATVQAKNGPPDQFALVVFAYCDQNIIKAKAGNCCSPPLECDEFLLPIFQWTTEPLFTWETFFPVKGTLFFYFTSIFDPTDNPSATIKVARFNKSTIIRSIPLSINNTGNYSEIPFVLTADDIRKVTITSSGIDPNESWVNTKLCYQEESNALCCHEPFKCEDSFYFFPLSTPTPDIKIWESVIPVKGTYSIVNGFNGTLILNIHFNNQKTLEKTLVPGGGFAITAEDVKEITIKVNPSSTLGFMLFRYCIQDMDPEKVCQSLCCTKPLQCNIVCQTFDNPQGQTIPLWISKTPVDGEILFSIEGQPQQKTKLIIKRFNKPDIIKIVEGENIFAIRTTDMEGVFFRLDNGNPNNNTVETNLCIQEKISQSEKPFCCPEPI</sequence>
<dbReference type="Proteomes" id="UP001486565">
    <property type="component" value="Chromosome"/>
</dbReference>
<dbReference type="RefSeq" id="WP_341876835.1">
    <property type="nucleotide sequence ID" value="NZ_CP121687.1"/>
</dbReference>
<name>A0ABZ2Y3D9_9FIRM</name>
<evidence type="ECO:0000313" key="2">
    <source>
        <dbReference type="Proteomes" id="UP001486565"/>
    </source>
</evidence>
<accession>A0ABZ2Y3D9</accession>
<evidence type="ECO:0000313" key="1">
    <source>
        <dbReference type="EMBL" id="WZL69847.1"/>
    </source>
</evidence>
<dbReference type="EMBL" id="CP121687">
    <property type="protein sequence ID" value="WZL69847.1"/>
    <property type="molecule type" value="Genomic_DNA"/>
</dbReference>
<reference evidence="1 2" key="1">
    <citation type="submission" date="2023-03" db="EMBL/GenBank/DDBJ databases">
        <title>Novel Species.</title>
        <authorList>
            <person name="Ma S."/>
        </authorList>
    </citation>
    <scope>NUCLEOTIDE SEQUENCE [LARGE SCALE GENOMIC DNA]</scope>
    <source>
        <strain evidence="1 2">LIND6LT2</strain>
    </source>
</reference>
<gene>
    <name evidence="1" type="ORF">QBE51_13900</name>
</gene>